<dbReference type="PANTHER" id="PTHR18934:SF99">
    <property type="entry name" value="ATP-DEPENDENT RNA HELICASE DHX37-RELATED"/>
    <property type="match status" value="1"/>
</dbReference>
<comment type="caution">
    <text evidence="9">The sequence shown here is derived from an EMBL/GenBank/DDBJ whole genome shotgun (WGS) entry which is preliminary data.</text>
</comment>
<dbReference type="Pfam" id="PF00270">
    <property type="entry name" value="DEAD"/>
    <property type="match status" value="1"/>
</dbReference>
<dbReference type="InterPro" id="IPR027417">
    <property type="entry name" value="P-loop_NTPase"/>
</dbReference>
<keyword evidence="2 9" id="KW-0378">Hydrolase</keyword>
<dbReference type="PROSITE" id="PS51192">
    <property type="entry name" value="HELICASE_ATP_BIND_1"/>
    <property type="match status" value="1"/>
</dbReference>
<evidence type="ECO:0000313" key="10">
    <source>
        <dbReference type="Proteomes" id="UP000669605"/>
    </source>
</evidence>
<dbReference type="Gene3D" id="1.20.120.1080">
    <property type="match status" value="1"/>
</dbReference>
<organism evidence="9 10">
    <name type="scientific">Tepidiphilus baoligensis</name>
    <dbReference type="NCBI Taxonomy" id="2698687"/>
    <lineage>
        <taxon>Bacteria</taxon>
        <taxon>Pseudomonadati</taxon>
        <taxon>Pseudomonadota</taxon>
        <taxon>Hydrogenophilia</taxon>
        <taxon>Hydrogenophilales</taxon>
        <taxon>Hydrogenophilaceae</taxon>
        <taxon>Tepidiphilus</taxon>
    </lineage>
</organism>
<dbReference type="SMART" id="SM00382">
    <property type="entry name" value="AAA"/>
    <property type="match status" value="1"/>
</dbReference>
<evidence type="ECO:0000259" key="8">
    <source>
        <dbReference type="PROSITE" id="PS51194"/>
    </source>
</evidence>
<keyword evidence="5" id="KW-0175">Coiled coil</keyword>
<evidence type="ECO:0000256" key="6">
    <source>
        <dbReference type="SAM" id="MobiDB-lite"/>
    </source>
</evidence>
<dbReference type="Pfam" id="PF11898">
    <property type="entry name" value="DUF3418"/>
    <property type="match status" value="1"/>
</dbReference>
<reference evidence="9 10" key="1">
    <citation type="journal article" date="2020" name="Curr. Microbiol.">
        <title>Tepidiphilus baoligensis sp. nov., a Novel Bacterium of the Family Hydrogenophilaceae Isolated from an Oil Reservoir.</title>
        <authorList>
            <person name="Zhang X."/>
            <person name="Wang G."/>
            <person name="Ma X."/>
            <person name="Yu J."/>
            <person name="You J."/>
            <person name="Xue Y."/>
            <person name="Ma Y."/>
        </authorList>
    </citation>
    <scope>NUCLEOTIDE SEQUENCE [LARGE SCALE GENOMIC DNA]</scope>
    <source>
        <strain evidence="9 10">B18-69</strain>
    </source>
</reference>
<keyword evidence="3 9" id="KW-0347">Helicase</keyword>
<dbReference type="SUPFAM" id="SSF52540">
    <property type="entry name" value="P-loop containing nucleoside triphosphate hydrolases"/>
    <property type="match status" value="1"/>
</dbReference>
<dbReference type="Pfam" id="PF07717">
    <property type="entry name" value="OB_NTP_bind"/>
    <property type="match status" value="1"/>
</dbReference>
<dbReference type="CDD" id="cd18791">
    <property type="entry name" value="SF2_C_RHA"/>
    <property type="match status" value="1"/>
</dbReference>
<accession>A0ABX1QKY1</accession>
<proteinExistence type="predicted"/>
<dbReference type="GO" id="GO:0016787">
    <property type="term" value="F:hydrolase activity"/>
    <property type="evidence" value="ECO:0007669"/>
    <property type="project" value="UniProtKB-KW"/>
</dbReference>
<keyword evidence="4" id="KW-0067">ATP-binding</keyword>
<dbReference type="InterPro" id="IPR011545">
    <property type="entry name" value="DEAD/DEAH_box_helicase_dom"/>
</dbReference>
<evidence type="ECO:0000256" key="1">
    <source>
        <dbReference type="ARBA" id="ARBA00022741"/>
    </source>
</evidence>
<feature type="region of interest" description="Disordered" evidence="6">
    <location>
        <begin position="1152"/>
        <end position="1172"/>
    </location>
</feature>
<evidence type="ECO:0000256" key="5">
    <source>
        <dbReference type="SAM" id="Coils"/>
    </source>
</evidence>
<dbReference type="NCBIfam" id="TIGR01967">
    <property type="entry name" value="DEAH_box_HrpA"/>
    <property type="match status" value="1"/>
</dbReference>
<dbReference type="SMART" id="SM00490">
    <property type="entry name" value="HELICc"/>
    <property type="match status" value="1"/>
</dbReference>
<dbReference type="InterPro" id="IPR011709">
    <property type="entry name" value="DEAD-box_helicase_OB_fold"/>
</dbReference>
<protein>
    <submittedName>
        <fullName evidence="9">ATP-dependent RNA helicase HrpA</fullName>
        <ecNumber evidence="9">3.6.4.13</ecNumber>
    </submittedName>
</protein>
<dbReference type="EC" id="3.6.4.13" evidence="9"/>
<gene>
    <name evidence="9" type="primary">hrpA</name>
    <name evidence="9" type="ORF">GV368_05645</name>
</gene>
<dbReference type="InterPro" id="IPR024590">
    <property type="entry name" value="HrpA_C"/>
</dbReference>
<dbReference type="InterPro" id="IPR001650">
    <property type="entry name" value="Helicase_C-like"/>
</dbReference>
<keyword evidence="1" id="KW-0547">Nucleotide-binding</keyword>
<dbReference type="SMART" id="SM00487">
    <property type="entry name" value="DEXDc"/>
    <property type="match status" value="1"/>
</dbReference>
<feature type="coiled-coil region" evidence="5">
    <location>
        <begin position="1302"/>
        <end position="1329"/>
    </location>
</feature>
<evidence type="ECO:0000256" key="3">
    <source>
        <dbReference type="ARBA" id="ARBA00022806"/>
    </source>
</evidence>
<evidence type="ECO:0000256" key="4">
    <source>
        <dbReference type="ARBA" id="ARBA00022840"/>
    </source>
</evidence>
<dbReference type="SMART" id="SM00847">
    <property type="entry name" value="HA2"/>
    <property type="match status" value="1"/>
</dbReference>
<dbReference type="EMBL" id="JAAAUB010000006">
    <property type="protein sequence ID" value="NMH16595.1"/>
    <property type="molecule type" value="Genomic_DNA"/>
</dbReference>
<dbReference type="Proteomes" id="UP000669605">
    <property type="component" value="Unassembled WGS sequence"/>
</dbReference>
<dbReference type="PROSITE" id="PS51194">
    <property type="entry name" value="HELICASE_CTER"/>
    <property type="match status" value="1"/>
</dbReference>
<dbReference type="PANTHER" id="PTHR18934">
    <property type="entry name" value="ATP-DEPENDENT RNA HELICASE"/>
    <property type="match status" value="1"/>
</dbReference>
<evidence type="ECO:0000256" key="2">
    <source>
        <dbReference type="ARBA" id="ARBA00022801"/>
    </source>
</evidence>
<feature type="domain" description="Helicase ATP-binding" evidence="7">
    <location>
        <begin position="160"/>
        <end position="323"/>
    </location>
</feature>
<dbReference type="InterPro" id="IPR003593">
    <property type="entry name" value="AAA+_ATPase"/>
</dbReference>
<evidence type="ECO:0000259" key="7">
    <source>
        <dbReference type="PROSITE" id="PS51192"/>
    </source>
</evidence>
<sequence>MKWAGGARSLTISTSGNAENAILARPGRRGALGVPRWREPVRFFRGLCRDPFALGRIFAAQSSIFPSLSNTLPVLVESAESFREAARLDLSRCLSQDRGPILALLKRLRRAKGETRERLANQIAQRLERSQAAWEARRARRSAAPCAPDLPVSERAAELEAAIRAHRVVIVCGETGSGKTTQLPKICLAAGRGIAGQIAHTQPRRIAARATAERIAQELGSPLGRDVGYKVRFHDRTSPESYITLMTDGILLAETASDPWLSRYDTIIIDEAHERSLNIDFLLGYLHRLLARREDLKVVITSATMDAERFAAHFAPVAGDVPILEVSGRLYPIEIRYRPVEAIDGEDLAVLEGDEGDGKRAARAAAEERDLFDGIVACVEEAWREGPGDILVFLPGEREIREAKEALERRAAVRGGFEILPLFARQSAQEQARVFRRGALPRVILATNVAETSLTVPGIRYVIDTGLARVKRYSPRQKVEQLRVERISQAAANQRAGRCGRVMDGVCFRLYAEEDFAARPAHTDPEILRSSLAGVILRMQALNLGEIEGFPFLDPPAPRAVEDGVRELVELSALDAATRTLTEVGRTLATLPLDPKIGRLLVAGRQYGCLAEMLVLAAALSVQDPRERPAEQLAQADQKHALFRGREREAQSEFYWYLNLWKTWRELERHESTNKQRQWCRAHFLSWLRMREWRDVWTQLHALVTEHGWRENEQPAGYEAVHKALIAGLVRHVGLKQEDASGPQAGSYLGAGGIRFWIHPSSPLAKRGPKWVLAAELVETTRLYARCVARIEPAWIEEVAPYLIRRQLEAPHWAKRMGEVRAWERGTLFGLPIYAQRAVPYRDVDPVLCRTLFIREALVAGEVEPAALSRMKFLQHNLRLVEEIERLEQKTRRPDVLVDTALIEAFYDHLIPQDVVDLASFEAWRKQAERSAPKLLHLTREQLMRHEAAGVTTERFPSAFLLYGQPLALEYKHDPAAKDDGVTLVVPLALLNQVPAARCEWLVPGLLEDKVLRLLKTLPQKHRHRLQPLPEQAKAFCAAVEAGEIAADRPLLEALRAFVEARTQLPTPEAAFRPEALPPYCFMNFRVEGPDGRILAQGRSLTELRAQLGETVRSRFAELGCLLTAKAGDTGALSSPNDGDTGAVLARAHGKRAEPSSAAGMEGSRVPTPTKATSWEFGTLPELVEVEIDGVTAIGFPALEDVGDGVRLRACDTEEEAEAMHRRGVLRLLRFALKEAVRAIERHPDWRTLAIAWMPYGNEAELREAVIEASLARVCLEGELPRDAQAFAARVTAGKERLVLVAQELMRLLAQWLTERRALEKRLETLRRAHPEVVADVEAQLAALFPPRFLATIPWERLQHYGRYLKAIGVRLDKLQKDPARDRQWAQSWRQVAGPWERAWREAKGRPSAFLEEFRWLLEELRVGLFAQELKTPVPVSVKRLEKMWQAGAR</sequence>
<evidence type="ECO:0000313" key="9">
    <source>
        <dbReference type="EMBL" id="NMH16595.1"/>
    </source>
</evidence>
<dbReference type="GO" id="GO:0003724">
    <property type="term" value="F:RNA helicase activity"/>
    <property type="evidence" value="ECO:0007669"/>
    <property type="project" value="UniProtKB-EC"/>
</dbReference>
<dbReference type="Pfam" id="PF00271">
    <property type="entry name" value="Helicase_C"/>
    <property type="match status" value="1"/>
</dbReference>
<dbReference type="Pfam" id="PF21010">
    <property type="entry name" value="HA2_C"/>
    <property type="match status" value="1"/>
</dbReference>
<name>A0ABX1QKY1_9PROT</name>
<keyword evidence="10" id="KW-1185">Reference proteome</keyword>
<dbReference type="InterPro" id="IPR014001">
    <property type="entry name" value="Helicase_ATP-bd"/>
</dbReference>
<feature type="domain" description="Helicase C-terminal" evidence="8">
    <location>
        <begin position="370"/>
        <end position="543"/>
    </location>
</feature>
<dbReference type="InterPro" id="IPR007502">
    <property type="entry name" value="Helicase-assoc_dom"/>
</dbReference>
<dbReference type="InterPro" id="IPR010222">
    <property type="entry name" value="RNA_helicase_HrpA"/>
</dbReference>
<dbReference type="Gene3D" id="3.40.50.300">
    <property type="entry name" value="P-loop containing nucleotide triphosphate hydrolases"/>
    <property type="match status" value="2"/>
</dbReference>